<organism evidence="1 2">
    <name type="scientific">candidate division KSB3 bacterium</name>
    <dbReference type="NCBI Taxonomy" id="2044937"/>
    <lineage>
        <taxon>Bacteria</taxon>
        <taxon>candidate division KSB3</taxon>
    </lineage>
</organism>
<accession>A0A2G6KCS1</accession>
<proteinExistence type="predicted"/>
<name>A0A2G6KCS1_9BACT</name>
<sequence length="284" mass="31322">MNPICTALIESIKHRDSRDVEIACDRLKNAVITQYSEASEVVTALRLLEHQPTSELYQNALQKAFENEGIEGNDDLLQAAQDGLKALKDVAESAGIAEVEIENIQAAAIRIDKILAQGRNSSIVVKDLKADQAVNLNEIKAGEKSSSSQQTTQVDIHDVHAQTVTVHVGQSAAEPDSEQARKSYLRNLFCRAKRLELEGLDLRAANEKEVKSPQLSDVYTALLTVDTDRQERMMSGEGGDRKLSALEQLNRHQRLVLLGAGQRQKHRCQICGHVSGRGTPARRE</sequence>
<protein>
    <submittedName>
        <fullName evidence="1">Uncharacterized protein</fullName>
    </submittedName>
</protein>
<comment type="caution">
    <text evidence="1">The sequence shown here is derived from an EMBL/GenBank/DDBJ whole genome shotgun (WGS) entry which is preliminary data.</text>
</comment>
<reference evidence="1 2" key="1">
    <citation type="submission" date="2017-10" db="EMBL/GenBank/DDBJ databases">
        <title>Novel microbial diversity and functional potential in the marine mammal oral microbiome.</title>
        <authorList>
            <person name="Dudek N.K."/>
            <person name="Sun C.L."/>
            <person name="Burstein D."/>
            <person name="Kantor R.S."/>
            <person name="Aliaga Goltsman D.S."/>
            <person name="Bik E.M."/>
            <person name="Thomas B.C."/>
            <person name="Banfield J.F."/>
            <person name="Relman D.A."/>
        </authorList>
    </citation>
    <scope>NUCLEOTIDE SEQUENCE [LARGE SCALE GENOMIC DNA]</scope>
    <source>
        <strain evidence="1">DOLJORAL78_47_16</strain>
    </source>
</reference>
<dbReference type="AlphaFoldDB" id="A0A2G6KCS1"/>
<gene>
    <name evidence="1" type="ORF">CSA56_11550</name>
</gene>
<evidence type="ECO:0000313" key="1">
    <source>
        <dbReference type="EMBL" id="PIE33435.1"/>
    </source>
</evidence>
<dbReference type="EMBL" id="PDSK01000098">
    <property type="protein sequence ID" value="PIE33435.1"/>
    <property type="molecule type" value="Genomic_DNA"/>
</dbReference>
<dbReference type="Proteomes" id="UP000230821">
    <property type="component" value="Unassembled WGS sequence"/>
</dbReference>
<evidence type="ECO:0000313" key="2">
    <source>
        <dbReference type="Proteomes" id="UP000230821"/>
    </source>
</evidence>